<dbReference type="Proteomes" id="UP000029221">
    <property type="component" value="Unassembled WGS sequence"/>
</dbReference>
<accession>A0A090QMS1</accession>
<feature type="transmembrane region" description="Helical" evidence="1">
    <location>
        <begin position="33"/>
        <end position="50"/>
    </location>
</feature>
<dbReference type="InterPro" id="IPR014710">
    <property type="entry name" value="RmlC-like_jellyroll"/>
</dbReference>
<evidence type="ECO:0000313" key="2">
    <source>
        <dbReference type="EMBL" id="GAK96831.1"/>
    </source>
</evidence>
<gene>
    <name evidence="2" type="ORF">JCM19294_1140</name>
</gene>
<evidence type="ECO:0000256" key="1">
    <source>
        <dbReference type="SAM" id="Phobius"/>
    </source>
</evidence>
<name>A0A090QMS1_9FLAO</name>
<organism evidence="2 3">
    <name type="scientific">Nonlabens tegetincola</name>
    <dbReference type="NCBI Taxonomy" id="323273"/>
    <lineage>
        <taxon>Bacteria</taxon>
        <taxon>Pseudomonadati</taxon>
        <taxon>Bacteroidota</taxon>
        <taxon>Flavobacteriia</taxon>
        <taxon>Flavobacteriales</taxon>
        <taxon>Flavobacteriaceae</taxon>
        <taxon>Nonlabens</taxon>
    </lineage>
</organism>
<keyword evidence="1" id="KW-0472">Membrane</keyword>
<keyword evidence="1" id="KW-1133">Transmembrane helix</keyword>
<dbReference type="InterPro" id="IPR011051">
    <property type="entry name" value="RmlC_Cupin_sf"/>
</dbReference>
<reference evidence="2" key="1">
    <citation type="journal article" date="2014" name="Genome Announc.">
        <title>Draft Genome Sequences of Marine Flavobacterium Nonlabens Strains NR17, NR24, NR27, NR32, NR33, and Ara13.</title>
        <authorList>
            <person name="Nakanishi M."/>
            <person name="Meirelles P."/>
            <person name="Suzuki R."/>
            <person name="Takatani N."/>
            <person name="Mino S."/>
            <person name="Suda W."/>
            <person name="Oshima K."/>
            <person name="Hattori M."/>
            <person name="Ohkuma M."/>
            <person name="Hosokawa M."/>
            <person name="Miyashita K."/>
            <person name="Thompson F.L."/>
            <person name="Niwa A."/>
            <person name="Sawabe T."/>
            <person name="Sawabe T."/>
        </authorList>
    </citation>
    <scope>NUCLEOTIDE SEQUENCE [LARGE SCALE GENOMIC DNA]</scope>
    <source>
        <strain evidence="2">JCM 19294</strain>
    </source>
</reference>
<keyword evidence="3" id="KW-1185">Reference proteome</keyword>
<evidence type="ECO:0000313" key="3">
    <source>
        <dbReference type="Proteomes" id="UP000029221"/>
    </source>
</evidence>
<sequence length="199" mass="22742">MRWYSFVTRVVPLIAGLIGLLHQTNNPELLAERFPFIWLFMIGLSHYFYVSARDIAMAVNTIENTITDEVVTRKLQVLEDIEANDGEITHVCIDDLDKMLEINVTYATSNARDKALRKIPPHAYSDMCFVFYMMYNSVFGLQQHKKAHERIRIIEGQVLELHSGDVFKAGDIIDLPPGEPHGFKALSYVKGISDLKKIE</sequence>
<protein>
    <submittedName>
        <fullName evidence="2">Uncharacterized protein</fullName>
    </submittedName>
</protein>
<dbReference type="AlphaFoldDB" id="A0A090QMS1"/>
<dbReference type="SUPFAM" id="SSF51182">
    <property type="entry name" value="RmlC-like cupins"/>
    <property type="match status" value="1"/>
</dbReference>
<proteinExistence type="predicted"/>
<keyword evidence="1" id="KW-0812">Transmembrane</keyword>
<dbReference type="EMBL" id="BBML01000003">
    <property type="protein sequence ID" value="GAK96831.1"/>
    <property type="molecule type" value="Genomic_DNA"/>
</dbReference>
<dbReference type="CDD" id="cd02208">
    <property type="entry name" value="cupin_RmlC-like"/>
    <property type="match status" value="1"/>
</dbReference>
<comment type="caution">
    <text evidence="2">The sequence shown here is derived from an EMBL/GenBank/DDBJ whole genome shotgun (WGS) entry which is preliminary data.</text>
</comment>
<dbReference type="Gene3D" id="2.60.120.10">
    <property type="entry name" value="Jelly Rolls"/>
    <property type="match status" value="1"/>
</dbReference>